<protein>
    <recommendedName>
        <fullName evidence="4 10">Midasin</fullName>
    </recommendedName>
</protein>
<feature type="domain" description="VWFA" evidence="12">
    <location>
        <begin position="5417"/>
        <end position="5617"/>
    </location>
</feature>
<keyword evidence="14" id="KW-1185">Reference proteome</keyword>
<feature type="compositionally biased region" description="Acidic residues" evidence="11">
    <location>
        <begin position="4890"/>
        <end position="4931"/>
    </location>
</feature>
<dbReference type="GO" id="GO:0016887">
    <property type="term" value="F:ATP hydrolysis activity"/>
    <property type="evidence" value="ECO:0007669"/>
    <property type="project" value="InterPro"/>
</dbReference>
<keyword evidence="8 10" id="KW-0143">Chaperone</keyword>
<feature type="compositionally biased region" description="Acidic residues" evidence="11">
    <location>
        <begin position="5171"/>
        <end position="5195"/>
    </location>
</feature>
<feature type="compositionally biased region" description="Basic and acidic residues" evidence="11">
    <location>
        <begin position="4706"/>
        <end position="4718"/>
    </location>
</feature>
<dbReference type="CDD" id="cd00009">
    <property type="entry name" value="AAA"/>
    <property type="match status" value="2"/>
</dbReference>
<dbReference type="Proteomes" id="UP000738325">
    <property type="component" value="Unassembled WGS sequence"/>
</dbReference>
<feature type="compositionally biased region" description="Acidic residues" evidence="11">
    <location>
        <begin position="4536"/>
        <end position="4545"/>
    </location>
</feature>
<dbReference type="SMART" id="SM00382">
    <property type="entry name" value="AAA"/>
    <property type="match status" value="6"/>
</dbReference>
<proteinExistence type="inferred from homology"/>
<dbReference type="PROSITE" id="PS00675">
    <property type="entry name" value="SIGMA54_INTERACT_1"/>
    <property type="match status" value="1"/>
</dbReference>
<evidence type="ECO:0000256" key="2">
    <source>
        <dbReference type="ARBA" id="ARBA00004642"/>
    </source>
</evidence>
<dbReference type="PANTHER" id="PTHR48103:SF2">
    <property type="entry name" value="MIDASIN"/>
    <property type="match status" value="1"/>
</dbReference>
<feature type="compositionally biased region" description="Acidic residues" evidence="11">
    <location>
        <begin position="4840"/>
        <end position="4876"/>
    </location>
</feature>
<dbReference type="GO" id="GO:0000055">
    <property type="term" value="P:ribosomal large subunit export from nucleus"/>
    <property type="evidence" value="ECO:0007669"/>
    <property type="project" value="TreeGrafter"/>
</dbReference>
<dbReference type="Pfam" id="PF17867">
    <property type="entry name" value="AAA_lid_7"/>
    <property type="match status" value="3"/>
</dbReference>
<feature type="compositionally biased region" description="Basic and acidic residues" evidence="11">
    <location>
        <begin position="4932"/>
        <end position="4941"/>
    </location>
</feature>
<dbReference type="SUPFAM" id="SSF53300">
    <property type="entry name" value="vWA-like"/>
    <property type="match status" value="1"/>
</dbReference>
<dbReference type="InterPro" id="IPR048617">
    <property type="entry name" value="MDN1_AAA_lid_4"/>
</dbReference>
<comment type="function">
    <text evidence="10">Nuclear chaperone required for maturation and nuclear export of pre-60S ribosome subunits.</text>
</comment>
<dbReference type="PANTHER" id="PTHR48103">
    <property type="entry name" value="MIDASIN-RELATED"/>
    <property type="match status" value="1"/>
</dbReference>
<evidence type="ECO:0000256" key="4">
    <source>
        <dbReference type="ARBA" id="ARBA00017143"/>
    </source>
</evidence>
<feature type="compositionally biased region" description="Acidic residues" evidence="11">
    <location>
        <begin position="4961"/>
        <end position="5002"/>
    </location>
</feature>
<comment type="subcellular location">
    <subcellularLocation>
        <location evidence="1">Nucleus</location>
        <location evidence="1">Nucleolus</location>
    </subcellularLocation>
    <subcellularLocation>
        <location evidence="2">Nucleus</location>
        <location evidence="2">Nucleoplasm</location>
    </subcellularLocation>
</comment>
<evidence type="ECO:0000256" key="1">
    <source>
        <dbReference type="ARBA" id="ARBA00004604"/>
    </source>
</evidence>
<dbReference type="InterPro" id="IPR003593">
    <property type="entry name" value="AAA+_ATPase"/>
</dbReference>
<dbReference type="Pfam" id="PF17865">
    <property type="entry name" value="AAA_lid_5"/>
    <property type="match status" value="1"/>
</dbReference>
<feature type="compositionally biased region" description="Low complexity" evidence="11">
    <location>
        <begin position="4521"/>
        <end position="4533"/>
    </location>
</feature>
<feature type="compositionally biased region" description="Acidic residues" evidence="11">
    <location>
        <begin position="4942"/>
        <end position="4952"/>
    </location>
</feature>
<dbReference type="Gene3D" id="3.40.50.410">
    <property type="entry name" value="von Willebrand factor, type A domain"/>
    <property type="match status" value="1"/>
</dbReference>
<dbReference type="GO" id="GO:0030687">
    <property type="term" value="C:preribosome, large subunit precursor"/>
    <property type="evidence" value="ECO:0007669"/>
    <property type="project" value="TreeGrafter"/>
</dbReference>
<dbReference type="OrthoDB" id="5186at2759"/>
<dbReference type="Gene3D" id="3.40.50.300">
    <property type="entry name" value="P-loop containing nucleotide triphosphate hydrolases"/>
    <property type="match status" value="6"/>
</dbReference>
<feature type="compositionally biased region" description="Acidic residues" evidence="11">
    <location>
        <begin position="5025"/>
        <end position="5047"/>
    </location>
</feature>
<dbReference type="GO" id="GO:0005654">
    <property type="term" value="C:nucleoplasm"/>
    <property type="evidence" value="ECO:0007669"/>
    <property type="project" value="UniProtKB-SubCell"/>
</dbReference>
<evidence type="ECO:0000256" key="8">
    <source>
        <dbReference type="ARBA" id="ARBA00023186"/>
    </source>
</evidence>
<feature type="compositionally biased region" description="Basic and acidic residues" evidence="11">
    <location>
        <begin position="5102"/>
        <end position="5135"/>
    </location>
</feature>
<comment type="similarity">
    <text evidence="3 10">Belongs to the midasin family.</text>
</comment>
<dbReference type="GO" id="GO:0005524">
    <property type="term" value="F:ATP binding"/>
    <property type="evidence" value="ECO:0007669"/>
    <property type="project" value="UniProtKB-KW"/>
</dbReference>
<feature type="region of interest" description="Disordered" evidence="11">
    <location>
        <begin position="4667"/>
        <end position="5318"/>
    </location>
</feature>
<dbReference type="InterPro" id="IPR011704">
    <property type="entry name" value="ATPase_dyneun-rel_AAA"/>
</dbReference>
<dbReference type="InterPro" id="IPR040848">
    <property type="entry name" value="AAA_lid_7"/>
</dbReference>
<dbReference type="FunFam" id="3.40.50.300:FF:000582">
    <property type="entry name" value="Midasin"/>
    <property type="match status" value="1"/>
</dbReference>
<feature type="compositionally biased region" description="Acidic residues" evidence="11">
    <location>
        <begin position="4719"/>
        <end position="4773"/>
    </location>
</feature>
<feature type="compositionally biased region" description="Basic and acidic residues" evidence="11">
    <location>
        <begin position="5208"/>
        <end position="5221"/>
    </location>
</feature>
<evidence type="ECO:0000256" key="6">
    <source>
        <dbReference type="ARBA" id="ARBA00022741"/>
    </source>
</evidence>
<dbReference type="SUPFAM" id="SSF52540">
    <property type="entry name" value="P-loop containing nucleoside triphosphate hydrolases"/>
    <property type="match status" value="6"/>
</dbReference>
<dbReference type="InterPro" id="IPR025662">
    <property type="entry name" value="Sigma_54_int_dom_ATP-bd_1"/>
</dbReference>
<organism evidence="13 14">
    <name type="scientific">Dissophora globulifera</name>
    <dbReference type="NCBI Taxonomy" id="979702"/>
    <lineage>
        <taxon>Eukaryota</taxon>
        <taxon>Fungi</taxon>
        <taxon>Fungi incertae sedis</taxon>
        <taxon>Mucoromycota</taxon>
        <taxon>Mortierellomycotina</taxon>
        <taxon>Mortierellomycetes</taxon>
        <taxon>Mortierellales</taxon>
        <taxon>Mortierellaceae</taxon>
        <taxon>Dissophora</taxon>
    </lineage>
</organism>
<evidence type="ECO:0000256" key="5">
    <source>
        <dbReference type="ARBA" id="ARBA00022553"/>
    </source>
</evidence>
<evidence type="ECO:0000256" key="10">
    <source>
        <dbReference type="PIRNR" id="PIRNR010340"/>
    </source>
</evidence>
<feature type="compositionally biased region" description="Basic and acidic residues" evidence="11">
    <location>
        <begin position="5003"/>
        <end position="5024"/>
    </location>
</feature>
<evidence type="ECO:0000256" key="11">
    <source>
        <dbReference type="SAM" id="MobiDB-lite"/>
    </source>
</evidence>
<dbReference type="InterPro" id="IPR041190">
    <property type="entry name" value="Midasin_AAA_lid_5"/>
</dbReference>
<dbReference type="PROSITE" id="PS50234">
    <property type="entry name" value="VWFA"/>
    <property type="match status" value="1"/>
</dbReference>
<feature type="compositionally biased region" description="Polar residues" evidence="11">
    <location>
        <begin position="5078"/>
        <end position="5089"/>
    </location>
</feature>
<dbReference type="GO" id="GO:0000027">
    <property type="term" value="P:ribosomal large subunit assembly"/>
    <property type="evidence" value="ECO:0007669"/>
    <property type="project" value="InterPro"/>
</dbReference>
<feature type="region of interest" description="Disordered" evidence="11">
    <location>
        <begin position="4520"/>
        <end position="4547"/>
    </location>
</feature>
<dbReference type="EMBL" id="JAAAIP010000246">
    <property type="protein sequence ID" value="KAG0321365.1"/>
    <property type="molecule type" value="Genomic_DNA"/>
</dbReference>
<gene>
    <name evidence="13" type="primary">MDN1</name>
    <name evidence="13" type="ORF">BGZ99_003947</name>
</gene>
<dbReference type="InterPro" id="IPR027417">
    <property type="entry name" value="P-loop_NTPase"/>
</dbReference>
<dbReference type="Pfam" id="PF21108">
    <property type="entry name" value="MDN1_4th"/>
    <property type="match status" value="1"/>
</dbReference>
<evidence type="ECO:0000256" key="7">
    <source>
        <dbReference type="ARBA" id="ARBA00022840"/>
    </source>
</evidence>
<feature type="compositionally biased region" description="Basic and acidic residues" evidence="11">
    <location>
        <begin position="4787"/>
        <end position="4801"/>
    </location>
</feature>
<dbReference type="FunFam" id="3.40.50.300:FF:001368">
    <property type="entry name" value="Midasin"/>
    <property type="match status" value="1"/>
</dbReference>
<reference evidence="13" key="1">
    <citation type="journal article" date="2020" name="Fungal Divers.">
        <title>Resolving the Mortierellaceae phylogeny through synthesis of multi-gene phylogenetics and phylogenomics.</title>
        <authorList>
            <person name="Vandepol N."/>
            <person name="Liber J."/>
            <person name="Desiro A."/>
            <person name="Na H."/>
            <person name="Kennedy M."/>
            <person name="Barry K."/>
            <person name="Grigoriev I.V."/>
            <person name="Miller A.N."/>
            <person name="O'Donnell K."/>
            <person name="Stajich J.E."/>
            <person name="Bonito G."/>
        </authorList>
    </citation>
    <scope>NUCLEOTIDE SEQUENCE</scope>
    <source>
        <strain evidence="13">REB-010B</strain>
    </source>
</reference>
<keyword evidence="9 10" id="KW-0539">Nucleus</keyword>
<keyword evidence="7 10" id="KW-0067">ATP-binding</keyword>
<dbReference type="FunFam" id="3.40.50.300:FF:000142">
    <property type="entry name" value="Midasin"/>
    <property type="match status" value="1"/>
</dbReference>
<accession>A0A9P6RJX8</accession>
<evidence type="ECO:0000259" key="12">
    <source>
        <dbReference type="PROSITE" id="PS50234"/>
    </source>
</evidence>
<dbReference type="GO" id="GO:0005730">
    <property type="term" value="C:nucleolus"/>
    <property type="evidence" value="ECO:0007669"/>
    <property type="project" value="UniProtKB-SubCell"/>
</dbReference>
<keyword evidence="6 10" id="KW-0547">Nucleotide-binding</keyword>
<dbReference type="InterPro" id="IPR002035">
    <property type="entry name" value="VWF_A"/>
</dbReference>
<feature type="region of interest" description="Disordered" evidence="11">
    <location>
        <begin position="868"/>
        <end position="888"/>
    </location>
</feature>
<evidence type="ECO:0000256" key="9">
    <source>
        <dbReference type="ARBA" id="ARBA00023242"/>
    </source>
</evidence>
<evidence type="ECO:0000313" key="13">
    <source>
        <dbReference type="EMBL" id="KAG0321365.1"/>
    </source>
</evidence>
<dbReference type="PIRSF" id="PIRSF010340">
    <property type="entry name" value="Midasin"/>
    <property type="match status" value="1"/>
</dbReference>
<keyword evidence="5" id="KW-0597">Phosphoprotein</keyword>
<feature type="compositionally biased region" description="Acidic residues" evidence="11">
    <location>
        <begin position="5150"/>
        <end position="5162"/>
    </location>
</feature>
<feature type="compositionally biased region" description="Basic and acidic residues" evidence="11">
    <location>
        <begin position="5297"/>
        <end position="5318"/>
    </location>
</feature>
<feature type="compositionally biased region" description="Acidic residues" evidence="11">
    <location>
        <begin position="5222"/>
        <end position="5248"/>
    </location>
</feature>
<name>A0A9P6RJX8_9FUNG</name>
<evidence type="ECO:0000313" key="14">
    <source>
        <dbReference type="Proteomes" id="UP000738325"/>
    </source>
</evidence>
<dbReference type="InterPro" id="IPR036465">
    <property type="entry name" value="vWFA_dom_sf"/>
</dbReference>
<dbReference type="InterPro" id="IPR012099">
    <property type="entry name" value="Midasin"/>
</dbReference>
<dbReference type="FunFam" id="3.40.50.300:FF:000712">
    <property type="entry name" value="Midasin"/>
    <property type="match status" value="1"/>
</dbReference>
<evidence type="ECO:0000256" key="3">
    <source>
        <dbReference type="ARBA" id="ARBA00007188"/>
    </source>
</evidence>
<comment type="caution">
    <text evidence="13">The sequence shown here is derived from an EMBL/GenBank/DDBJ whole genome shotgun (WGS) entry which is preliminary data.</text>
</comment>
<dbReference type="Pfam" id="PF07728">
    <property type="entry name" value="AAA_5"/>
    <property type="match status" value="8"/>
</dbReference>
<sequence length="5626" mass="634843">MASSTIHDPLSMDLTTATARLLECLDTLPAHKYTSSTQSRPAAVSSLVTPAQRQVLEAFADNDVPAFSHAATQQALNIISQLLKHEALSIKIVELYRPLVLDLVARWLWGSGTADSGASTPQRDAGDNFLNNNSRQDLESMARAFALILPIVPQVKSFAVRLFLQYPSPLEWLNTLTENDRRSPTEDMSRRAQDTLMTCFRLLSFSPSTFITLWDWTPIYNLLSFNDGFEVSNISHSGNKDDHNVVKYLAIRCLAIVLDIRDDQIGRALKAHLKDGDVSWINDGAHKYRTDLLTLMEQDRISAAQLTLFKNPTISTAEDERDCRRIAAEDLSPLTVNLCGVLLPRSKSHHSSLSSLSLSLSSSTLSSSSSAQHNLVLTETTKHNLHSIGLALSIGAPVMLEGVTGAGKTALVEEVARVTGRDDLVKIHLGDQTDSKVLLGTYVSTSKPGSFKWQAGVLTTAVRDGKWLLIEDIDLAPMEVLSVLLPLLESRTLFIPSRGEKIPAHEGFQLFATKSMIPTRSGGRLIARNVSGTDASIGSNLWTRVQVNSLSHQELSQIIHARFQDLGDRVLPNLIMSVFEKISATFASPEFSSSQSMVSRVISPRDLMKWCTRIDTLIKAKGGYQALGNLISTKRGVDTTILQDLFSEAVDCFCSMIAEYDIWERVLIRLGEALGIVEQMTRHYIHSYTPELDDRNPTSVRIGRVTLPILTLDDGGASSTGGAAGVSRKRGKRSDFAKTAHAAKLMERIAVSVHLNEPVLLVGETGTGKTTVVQHLASLLNHNLTVINLSQQSDSSDLLGGFKPVDVKVLAVPLKNMFDDLFTRTFSRKKNQQFMNLVDKLYVHNKWDALIKTWSQSIQMAESKLDTSKASSPASVGGEAGAGGSSKKISPALKKDWESFADQLAVLKETYSASSAKFVFSFLEGALVKAVRRGDWILLDEINLATTETLECLSGLLQDENGSILLAERGDSEPVVRHKNFRVFACMNPATDVGKKDLPPGLRNRFTEFYVHPPDARREDLLEIIKKYLEQAVMGDKRAISDIADFYLAVKALSNAHKLADGANQRPHFSMRTLTRALQFVREIVATYGLRRSMYEAFSMTFLTQLSRESERIVQDLVIKHLLNGVKNPRQLISQVPRKPDESGGKEMIQFGHFWLQCGSHPIHDDKHYILTESVQQNLNNLSRVVMTRRFPILIQGPTSAGKTSMIEYLAHRLGHKFVRINNHEHTDLQEYIGTYISNTDGQLVFQEGVLVEALKNGYWIVLDELNLAPSDVLEALNRLLDDNRELVIPETGEIVKPHPDFMLFATQNPAGLYGGRKQLSRAFRNRFLELFFDEIPESELEDILGNRCAMAPSYCKRLVVVYKKLMARRQSTRLFEQGHGFITLRDLFRWAGRGAGSYEELGMDGYMILAERCRKDEERAIVKEVLEEVMRCTIDTDAIYNSPEVQEYIDRFHGGRESVVWTKAMKRLFTLVSRCLRNNEPVLLVGETGCGKTTVCQMLSEYLGRELVIVNCHQNTETADLLGGQRPVRNNQGLVAATKNELTQFILKINGELTFVPEEADLDVIVTAFETFVKLNQLETKSLEDGTELKSVIVELRRAYRQATTLFEWHDGPLVQSMKEGHLFLLDEISLADDSVLERLNSVLEPQRLLVLAEKGGKTVDVMNGVPDFQFLATMNPGGDYGKKELSPALRNRFTEIWVPAVTDREDLVKIINEQIKYPSEMVGFAERILDFVGWFTHELGKSRVVVSLRDILAWVRFMNELRAQGQLSAEETFIHGGSLVLLDGLGSNASAGGASLTGELLKEFRLRCLATLSKNDDILRLGETAVFGEGTGVVRSDDHEFGIKPFFIKKGDLEDQKIKFTLLAPTTTDNAMRVLRALQLKKPILLEGSPGVGKTSLIAALATASAHNLVRINLSEQTDLMDLFGSDLPVEGGNSGEFAWRDAPFLQAMKNGDWVLLDEINLASQSVLEGLNSCLDHRGSVYIPELDRSFACDMNFRVFAAQNPLQQGGGRKGLPKSFVNRFTQVFVEQLSDGDILFICKHLFPQVEDSILHKMIEFNYKMFEETMVKLSFGRKGSPWEFNLRDVFRWMELMTLPNHGLGFNHDPSEHFDLIYLQRMRTEEDRAATTALFESVFGQPYNRSKAPYYHVDDKHLQVGHSLLPRRHGDTSNVLGKDLHLLQSLLSPLEGLMKCVEVNWMAILTGPSSSGKTSVVRLLANLTGNKLEEFSMNSGVDTMELLGGFEQVDIARHQEHILFGLSRLANRVSREMLLLGNQGRVNTAALARNISQSLYLLQSQDKFTKRNHIERNLADERVMRNNAIESLLNQLRYLNQEFKLDFSKEIEELDDKFKVLRGLQLTSVSGRFEWIDGSLINALEHGYWLLIDNANLSNPSVLDRLNSLMEPNGTLMVNERGLVDGEVRIIRPHPNFRIFMTVDPRYGELSRAMRNRGVEITLVDAEWIDNAQDSLKIANSLGIRGSGVPTMVSQIHHYIQDYFKLVMPWKTVYAKDMLLYSRFVVERLQRGESLEMALRHGVQQVYTFESGDEDQGVLFDLPKFEALEAPSFVPALDHDSTLSATNSPYLLEGRMFSQESKLATVSLHGSYLMYLLLRDGTSAPATTTTMAWTAAHYFLETSSLEDMALRKTWLRNLLETKDISEEASSIRAQALVAEQVLDELSNSSLLPRLAELKKSLASKLRLSLDQTFLETQPANMRLNPNLFWAIDRLCHQSTEHDGALQDWYEYQAIARLIALFIRVKKIECIEEKVYVSARGKKKPSTVQISYLYQRQLWDKPLQHQVVAEISSCLTATRSIVTQWISGVNGLSDENATKLHLFLDKRDMVWEAVQAPTVNIGELMILVKMMSESGEFLLSVSREFFGPLFQSLDLMTEAMVLTTGTLMKNLWRRLHPSVLASQELVEVEEELLKIATAIDVWSDDALLDKDVLAKARAIGAMPEFKDTLVDAIATLYYVDQSPENGAVLLKTIKHVPAHLRKQIEGVQKQLEGYPKVKSESHQDAENFMYPIMDFSSSVAEMALLSKLQQQAALSQGAKLSRKVLDEIKALHEFSLKRTTRSATDFVPHKRLIWVFDSDSKGVDENTQAVYNRLVQDVLHNWHARLWSNTFNDAKFDSFGGKVFKEDVREFTAIQGPAKLFQSVDTVAYFNYLTTLPKAAISSMDAQLEQTRSLVAHQAHASKHINRVAASLINLISSIDLLLDVITQVHVEIDLSQQREALNVMSMALSAGTRQSEAFQSGLSTLSQFKNTHVPLKPSSVGHHLALSIQHLVQSIQLYRAIGDSETQLQSHHGKAWINIGLTFTALYVPDYSLDPTAKPRLMLHSLRQKQESLQAEIKVRKEIESAFTGSRENALILEKQEELRRVEYEIEHFALDVALRPAKSQLEELFKQVWQIQKAAINNETIQSLVDKMEAADKDGSQFDQEKLFQDVTHEFIRRNGQKFRAYRDILQPIVVAIYQVKFGVRMVASASALSDSRDQEALEAIVTCLVRVPDYHVENSDQFDSLHVVTQPASLQVVKRAVFDKKVVAKPWSFYLKYLITALQHQRRAVAATGILDLSSIDTLDNLFAEVTDIWTKGEEHAAKMALEQESLYKQRVNKYEGLDDDAIDEATFKEMFPDFADDFKAPDESMTIPDDEGKDTSSSGVPAVEEKTFEEQDVTLIGKLHKAVFHAAELEKCFGVTMTAQERRAHIWAWYNRASELADISESSFGHQLDAASQGAHLLSSALMEDWLTGKDNNYWSSEPTYDFYKDQRVAEVVRIVPILQKLRNRLTGILSVWTEHAILESLIEFCNKMLALPMDSPVAKILAGIEVLLLKTEDWQINASREYSVLENQEELKSLIISWRQLELTCWPKLLEIQDRNQADSVFSWWFHFYGSIAKPTREMDLAIDEGIDIDVTAHVKGLLGVLDQFLQASSVGDFMPRMDMLKSFHRHLQVRGDLTLAERQRRQKQQGADAIVHGAVASKVADAIWNVHQYYAQFIENVQTYISTCKKPIEKEMKEHVKIASWKDTNIHALKVSAQKTHRRLNKLLRKYRDVLRKPLTDIIAAYKMETPVVHANRKGQVFEIIQPNADIWITDIDLLADIPEPTRRVFEQSIVPSTSETLANLTTTFTRLKKIASRNIILPGPDSEPLEELCGDIIQQIEDFQKESPSKMTEENKSQLKNMKTIRKRALVDLLKLLQRLGLNRHRMARLEEDLLGYVFHLPPTEIQDIEAQAKVDDRIIPAGSQVAQLWKRSDDYFYRIVARMMQLRALSQQPPKDITVVEAEKSRGYTEHLVNLVIEQRQELQSMKTAMDTIRGVASQFQGIFNLPRDKTMSLNVVGPQVLMQFKSALDKLCDLFADSLLVFESAVRYATSPVRGQMLTTVQSAFAKTKSLKLSLDKVFDQWYLTPVVAGRVAPVLANSTLETLSQSLDSVREIEQSLSSVLEQMPECHFALAPLLCQISESFPATPQQWSFQSPAESAELSLEGNDVARQLVQDINDEINACVTFVLLRVQDLSKKTKAANATTKAAAPADSKAEDEEEEEKDEYGMPEKFITSENKKFASMHRSLHMDALINKTRSINDKIHALIQFQSSPTVSPQHRAAGEALVTMRLQELYPFIQQYLFLAQHHLFHYVQFHKTINKLTYVLCNTFSILFSKGFCIPEMEQEMKEGEEESGVAGTGIGEGEGGKDVSDEIEDEEQVLGTQNEKKQDEDDKKETEEEDKGIEMENDFEGNLEDVEPSSDREDDDDDDDDEEKEDPDEAIGDVDDDNPEAIDEKMWGDDEAEDARDNDKMIDEDKSTEQNEQESDMVAKDEEDSGKQDDKKKNKKEEKSKDKGKDDQDAEAQEGGDEEKNDQEAQEDEEAEEEEFEDHNDEESAEHKPDEQQMVEIPEAETLDLPDDLNLDGDEKEGDDEKDEGPDEEAFQDQMDIEEQPSKDKKGDGGDDEDDSEQEGQETASGDKAEDEEMEEPEGQDQDEEMAEPAVTADDEKEGEEKEEEEEESRDDSRQRPNEEARSKMEENKPEVEEGEEDEDEDIKASEQEEQPDQDAEAKQEFGVEGEQGKANSSENPKAEADSQRSMESAPTSSKSDPTMEEQQDQQNRPQDRGDDSQKESRPSTEDESQKPKKRETNPHRSLAEALKNWKQKLQDVADPEEEEEEEGEEKDTTKDEEVKEGEEMEVDENQAFEYLQNDEEAHDMETMGAANEQQMQDRNKDLAAIDEERPQEEEDQVADMDVDPQDEDVEMDQGAEDQKPQSVNDEEDAMEQARPENAAGALFSQRMDKLKKGQENPDEDEDDVQKRREDEANSHAHEPLKPEEMEELRQELEVSLGNWRTQGRDLKEAQSLWQKYDNLTQDLALGLCEQLRLILEPTQATKLRGDYRTGKRLNMKKIIPYIASQFKKDKIWLRRTKPSKRQYQVMISIDDSTSMAESRSVQLAYESLALISKALSQLEVGEIGIMSFGERVDLLHPFNEPFTGEAGAKVLQRFGFDQHKTKVKEMMEASIALLQHAKMNQSGAGRTQELWQLQIIISDGICESHETLKALVRQAAEQQIMLIFIILDNKAEDESIMKMTTAKFTSVNGVPRVSVNPYLETFPFDYYVVLRNINSLPETLADALRQYFSFVAS</sequence>
<feature type="compositionally biased region" description="Basic and acidic residues" evidence="11">
    <location>
        <begin position="5279"/>
        <end position="5288"/>
    </location>
</feature>
<feature type="compositionally biased region" description="Basic and acidic residues" evidence="11">
    <location>
        <begin position="4809"/>
        <end position="4839"/>
    </location>
</feature>